<feature type="transmembrane region" description="Helical" evidence="7">
    <location>
        <begin position="114"/>
        <end position="138"/>
    </location>
</feature>
<sequence length="282" mass="31512">MARKRSFKNSVLPTLLTYAGLAVGLVFAAFPIVWMVFSSLKSNTEIFALPPRLLPDDFTISAYLTIFNDPTKVRFFINSYFVAGVVTVLTLFIAILTAYGFSRYSFRFKNTLNIFIISTQTVPPITLLIPYFGMVVAFRIFDTYLALILTYLVFTLPYAVLLMTGYLNTLPKELDEAVLVDGGSSWTALWRVIVPVSTPGIVATAVYTFLLSWNEFLFALTLTKSMDLRTVPIGIQLLMGQHAFEWNEMMAMSVLGSLPLLVLYLVAQRYFLAGMTAGSVKS</sequence>
<accession>A0ABQ5ZA47</accession>
<dbReference type="InterPro" id="IPR000515">
    <property type="entry name" value="MetI-like"/>
</dbReference>
<comment type="subcellular location">
    <subcellularLocation>
        <location evidence="1 7">Cell membrane</location>
        <topology evidence="1 7">Multi-pass membrane protein</topology>
    </subcellularLocation>
</comment>
<keyword evidence="4 7" id="KW-0812">Transmembrane</keyword>
<feature type="transmembrane region" description="Helical" evidence="7">
    <location>
        <begin position="12"/>
        <end position="37"/>
    </location>
</feature>
<keyword evidence="5 7" id="KW-1133">Transmembrane helix</keyword>
<evidence type="ECO:0000256" key="5">
    <source>
        <dbReference type="ARBA" id="ARBA00022989"/>
    </source>
</evidence>
<reference evidence="10" key="1">
    <citation type="journal article" date="2019" name="Int. J. Syst. Evol. Microbiol.">
        <title>The Global Catalogue of Microorganisms (GCM) 10K type strain sequencing project: providing services to taxonomists for standard genome sequencing and annotation.</title>
        <authorList>
            <consortium name="The Broad Institute Genomics Platform"/>
            <consortium name="The Broad Institute Genome Sequencing Center for Infectious Disease"/>
            <person name="Wu L."/>
            <person name="Ma J."/>
        </authorList>
    </citation>
    <scope>NUCLEOTIDE SEQUENCE [LARGE SCALE GENOMIC DNA]</scope>
    <source>
        <strain evidence="10">NBRC 102122</strain>
    </source>
</reference>
<keyword evidence="2 7" id="KW-0813">Transport</keyword>
<dbReference type="InterPro" id="IPR050901">
    <property type="entry name" value="BP-dep_ABC_trans_perm"/>
</dbReference>
<name>A0ABQ5ZA47_9HYPH</name>
<dbReference type="Pfam" id="PF00528">
    <property type="entry name" value="BPD_transp_1"/>
    <property type="match status" value="1"/>
</dbReference>
<keyword evidence="3" id="KW-1003">Cell membrane</keyword>
<comment type="similarity">
    <text evidence="7">Belongs to the binding-protein-dependent transport system permease family.</text>
</comment>
<protein>
    <submittedName>
        <fullName evidence="9">Sugar ABC transporter permease</fullName>
    </submittedName>
</protein>
<dbReference type="PROSITE" id="PS50928">
    <property type="entry name" value="ABC_TM1"/>
    <property type="match status" value="1"/>
</dbReference>
<evidence type="ECO:0000256" key="1">
    <source>
        <dbReference type="ARBA" id="ARBA00004651"/>
    </source>
</evidence>
<organism evidence="9 10">
    <name type="scientific">Shinella yambaruensis</name>
    <dbReference type="NCBI Taxonomy" id="415996"/>
    <lineage>
        <taxon>Bacteria</taxon>
        <taxon>Pseudomonadati</taxon>
        <taxon>Pseudomonadota</taxon>
        <taxon>Alphaproteobacteria</taxon>
        <taxon>Hyphomicrobiales</taxon>
        <taxon>Rhizobiaceae</taxon>
        <taxon>Shinella</taxon>
    </lineage>
</organism>
<evidence type="ECO:0000256" key="7">
    <source>
        <dbReference type="RuleBase" id="RU363032"/>
    </source>
</evidence>
<dbReference type="PANTHER" id="PTHR32243:SF18">
    <property type="entry name" value="INNER MEMBRANE ABC TRANSPORTER PERMEASE PROTEIN YCJP"/>
    <property type="match status" value="1"/>
</dbReference>
<keyword evidence="6 7" id="KW-0472">Membrane</keyword>
<dbReference type="CDD" id="cd06261">
    <property type="entry name" value="TM_PBP2"/>
    <property type="match status" value="1"/>
</dbReference>
<evidence type="ECO:0000313" key="9">
    <source>
        <dbReference type="EMBL" id="GLR49523.1"/>
    </source>
</evidence>
<feature type="transmembrane region" description="Helical" evidence="7">
    <location>
        <begin position="188"/>
        <end position="210"/>
    </location>
</feature>
<evidence type="ECO:0000313" key="10">
    <source>
        <dbReference type="Proteomes" id="UP001156702"/>
    </source>
</evidence>
<keyword evidence="10" id="KW-1185">Reference proteome</keyword>
<comment type="caution">
    <text evidence="9">The sequence shown here is derived from an EMBL/GenBank/DDBJ whole genome shotgun (WGS) entry which is preliminary data.</text>
</comment>
<dbReference type="EMBL" id="BSOP01000005">
    <property type="protein sequence ID" value="GLR49523.1"/>
    <property type="molecule type" value="Genomic_DNA"/>
</dbReference>
<feature type="transmembrane region" description="Helical" evidence="7">
    <location>
        <begin position="80"/>
        <end position="102"/>
    </location>
</feature>
<evidence type="ECO:0000259" key="8">
    <source>
        <dbReference type="PROSITE" id="PS50928"/>
    </source>
</evidence>
<evidence type="ECO:0000256" key="4">
    <source>
        <dbReference type="ARBA" id="ARBA00022692"/>
    </source>
</evidence>
<dbReference type="InterPro" id="IPR035906">
    <property type="entry name" value="MetI-like_sf"/>
</dbReference>
<proteinExistence type="inferred from homology"/>
<evidence type="ECO:0000256" key="3">
    <source>
        <dbReference type="ARBA" id="ARBA00022475"/>
    </source>
</evidence>
<feature type="transmembrane region" description="Helical" evidence="7">
    <location>
        <begin position="249"/>
        <end position="267"/>
    </location>
</feature>
<dbReference type="RefSeq" id="WP_244765718.1">
    <property type="nucleotide sequence ID" value="NZ_BSOP01000005.1"/>
</dbReference>
<gene>
    <name evidence="9" type="ORF">GCM10007923_07280</name>
</gene>
<dbReference type="PANTHER" id="PTHR32243">
    <property type="entry name" value="MALTOSE TRANSPORT SYSTEM PERMEASE-RELATED"/>
    <property type="match status" value="1"/>
</dbReference>
<feature type="domain" description="ABC transmembrane type-1" evidence="8">
    <location>
        <begin position="76"/>
        <end position="267"/>
    </location>
</feature>
<evidence type="ECO:0000256" key="6">
    <source>
        <dbReference type="ARBA" id="ARBA00023136"/>
    </source>
</evidence>
<feature type="transmembrane region" description="Helical" evidence="7">
    <location>
        <begin position="144"/>
        <end position="167"/>
    </location>
</feature>
<dbReference type="Proteomes" id="UP001156702">
    <property type="component" value="Unassembled WGS sequence"/>
</dbReference>
<evidence type="ECO:0000256" key="2">
    <source>
        <dbReference type="ARBA" id="ARBA00022448"/>
    </source>
</evidence>
<dbReference type="Gene3D" id="1.10.3720.10">
    <property type="entry name" value="MetI-like"/>
    <property type="match status" value="1"/>
</dbReference>
<dbReference type="SUPFAM" id="SSF161098">
    <property type="entry name" value="MetI-like"/>
    <property type="match status" value="1"/>
</dbReference>